<evidence type="ECO:0000256" key="8">
    <source>
        <dbReference type="ARBA" id="ARBA00023242"/>
    </source>
</evidence>
<keyword evidence="8 9" id="KW-0539">Nucleus</keyword>
<dbReference type="VEuPathDB" id="FungiDB:GWK60_L01397"/>
<dbReference type="GO" id="GO:0006406">
    <property type="term" value="P:mRNA export from nucleus"/>
    <property type="evidence" value="ECO:0007669"/>
    <property type="project" value="EnsemblFungi"/>
</dbReference>
<evidence type="ECO:0000256" key="6">
    <source>
        <dbReference type="ARBA" id="ARBA00023010"/>
    </source>
</evidence>
<organism evidence="10 11">
    <name type="scientific">Candida glabrata</name>
    <name type="common">Yeast</name>
    <name type="synonym">Torulopsis glabrata</name>
    <dbReference type="NCBI Taxonomy" id="5478"/>
    <lineage>
        <taxon>Eukaryota</taxon>
        <taxon>Fungi</taxon>
        <taxon>Dikarya</taxon>
        <taxon>Ascomycota</taxon>
        <taxon>Saccharomycotina</taxon>
        <taxon>Saccharomycetes</taxon>
        <taxon>Saccharomycetales</taxon>
        <taxon>Saccharomycetaceae</taxon>
        <taxon>Nakaseomyces</taxon>
    </lineage>
</organism>
<reference evidence="10 11" key="1">
    <citation type="submission" date="2015-10" db="EMBL/GenBank/DDBJ databases">
        <title>Draft genomes sequences of Candida glabrata isolates 1A, 1B, 2A, 2B, 3A and 3B.</title>
        <authorList>
            <person name="Haavelsrud O.E."/>
            <person name="Gaustad P."/>
        </authorList>
    </citation>
    <scope>NUCLEOTIDE SEQUENCE [LARGE SCALE GENOMIC DNA]</scope>
    <source>
        <strain evidence="10">910700640</strain>
    </source>
</reference>
<evidence type="ECO:0000256" key="9">
    <source>
        <dbReference type="RuleBase" id="RU365073"/>
    </source>
</evidence>
<dbReference type="GO" id="GO:0017056">
    <property type="term" value="F:structural constituent of nuclear pore"/>
    <property type="evidence" value="ECO:0007669"/>
    <property type="project" value="EnsemblFungi"/>
</dbReference>
<evidence type="ECO:0000256" key="4">
    <source>
        <dbReference type="ARBA" id="ARBA00022816"/>
    </source>
</evidence>
<dbReference type="VEuPathDB" id="FungiDB:B1J91_I01584g"/>
<gene>
    <name evidence="10" type="ORF">AO440_002407</name>
</gene>
<keyword evidence="9" id="KW-0472">Membrane</keyword>
<evidence type="ECO:0000313" key="11">
    <source>
        <dbReference type="Proteomes" id="UP000054886"/>
    </source>
</evidence>
<keyword evidence="6 9" id="KW-0811">Translocation</keyword>
<evidence type="ECO:0000313" key="10">
    <source>
        <dbReference type="EMBL" id="KTB05730.1"/>
    </source>
</evidence>
<dbReference type="GO" id="GO:0051664">
    <property type="term" value="P:nuclear pore localization"/>
    <property type="evidence" value="ECO:0007669"/>
    <property type="project" value="EnsemblFungi"/>
</dbReference>
<comment type="subunit">
    <text evidence="9">Component of the nuclear pore complex (NPC).</text>
</comment>
<comment type="subcellular location">
    <subcellularLocation>
        <location evidence="1 9">Nucleus</location>
        <location evidence="1 9">Nuclear pore complex</location>
    </subcellularLocation>
</comment>
<comment type="caution">
    <text evidence="10">The sequence shown here is derived from an EMBL/GenBank/DDBJ whole genome shotgun (WGS) entry which is preliminary data.</text>
</comment>
<evidence type="ECO:0000256" key="2">
    <source>
        <dbReference type="ARBA" id="ARBA00005573"/>
    </source>
</evidence>
<keyword evidence="3 9" id="KW-0813">Transport</keyword>
<dbReference type="GO" id="GO:0000055">
    <property type="term" value="P:ribosomal large subunit export from nucleus"/>
    <property type="evidence" value="ECO:0007669"/>
    <property type="project" value="EnsemblFungi"/>
</dbReference>
<protein>
    <recommendedName>
        <fullName evidence="9">Nuclear pore complex protein Nup85</fullName>
    </recommendedName>
</protein>
<evidence type="ECO:0000256" key="7">
    <source>
        <dbReference type="ARBA" id="ARBA00023132"/>
    </source>
</evidence>
<dbReference type="AlphaFoldDB" id="A0A0W0CPY3"/>
<dbReference type="Pfam" id="PF07575">
    <property type="entry name" value="Nucleopor_Nup85"/>
    <property type="match status" value="1"/>
</dbReference>
<accession>A0A0W0CPY3</accession>
<evidence type="ECO:0000256" key="5">
    <source>
        <dbReference type="ARBA" id="ARBA00022927"/>
    </source>
</evidence>
<comment type="similarity">
    <text evidence="2 9">Belongs to the nucleoporin Nup85 family.</text>
</comment>
<keyword evidence="4 9" id="KW-0509">mRNA transport</keyword>
<dbReference type="InterPro" id="IPR011502">
    <property type="entry name" value="Nucleoporin_Nup85"/>
</dbReference>
<keyword evidence="7 9" id="KW-0906">Nuclear pore complex</keyword>
<dbReference type="Proteomes" id="UP000054886">
    <property type="component" value="Unassembled WGS sequence"/>
</dbReference>
<dbReference type="PANTHER" id="PTHR13373:SF21">
    <property type="entry name" value="NUCLEAR PORE COMPLEX PROTEIN NUP85"/>
    <property type="match status" value="1"/>
</dbReference>
<comment type="function">
    <text evidence="9">Functions as a component of the nuclear pore complex (NPC).</text>
</comment>
<sequence length="722" mass="82484">MLNDLVMDVDLDFADGQSPMRTKKASEIIRDPISGSVVIPIDADKFPKESHNSPLVFKLGNGANENIMHVKSKKDVNLYPVPLSTSDFSENFINYICNLFDIYQDLGSHRIFSRPTIGVISSDYELEHTRVVNMALDSMIIELEILIASYDKLENANIARILELEQCLVILQCLRTFQFIDSINDRATFFDSLLKWTNRTDGEPKVEYIQSIFGQSDSSQVFFTEPFWKLVYQLLLRGLTEQAINTLEKSELAKYLKENCETTSTIFEDFIQLVKNYPLESEEHFREWKSFALELQQNFEDADTKIPVPLRKNLLDAISITAGNRDKILQHSSFWYESLTGFLLYYIPSEELIQEYVGLAVSKTPIDVTNPWETACLKILQNDIFPVLPILESLDNCTASFSAALCESKGLLIDRYTILEENSGSDDIEIDDIFSQRNGMASFLLNNFALELCSMKMKTLWPVAIGLISLSPYNTPSSKKSTIAELIPHYPFETNDDIEWALSVCAKWRLPDIAKEIYTTLGNQMLDNGNTVEAIANFSKAGQYELVKHYSWLLFENAAFQGKPMEDEVLSAIVDGDFNTSELIPDEVLNKVVTNAMRQSLSPYAVLSQFFSNVENERWSKALQQLMSLIEFEYLPKKYTVLLIVKYMYPLFLNDDQRMIDEETLVSLLAAIEKNWDCDDTDSVIAYEKLSEEIADLPKELKSMEKLIRKKLNGKLCLNLMI</sequence>
<dbReference type="Gene3D" id="2.20.25.500">
    <property type="match status" value="1"/>
</dbReference>
<dbReference type="GO" id="GO:0031080">
    <property type="term" value="C:nuclear pore outer ring"/>
    <property type="evidence" value="ECO:0007669"/>
    <property type="project" value="EnsemblFungi"/>
</dbReference>
<proteinExistence type="inferred from homology"/>
<dbReference type="VEuPathDB" id="FungiDB:GVI51_I01397"/>
<evidence type="ECO:0000256" key="3">
    <source>
        <dbReference type="ARBA" id="ARBA00022448"/>
    </source>
</evidence>
<dbReference type="VEuPathDB" id="FungiDB:CAGL0I01584g"/>
<dbReference type="GO" id="GO:0031965">
    <property type="term" value="C:nuclear membrane"/>
    <property type="evidence" value="ECO:0007669"/>
    <property type="project" value="UniProtKB-UniRule"/>
</dbReference>
<evidence type="ECO:0000256" key="1">
    <source>
        <dbReference type="ARBA" id="ARBA00004567"/>
    </source>
</evidence>
<keyword evidence="5 9" id="KW-0653">Protein transport</keyword>
<dbReference type="GO" id="GO:0006606">
    <property type="term" value="P:protein import into nucleus"/>
    <property type="evidence" value="ECO:0007669"/>
    <property type="project" value="EnsemblFungi"/>
</dbReference>
<dbReference type="PANTHER" id="PTHR13373">
    <property type="entry name" value="FROUNT PROTEIN-RELATED"/>
    <property type="match status" value="1"/>
</dbReference>
<dbReference type="GO" id="GO:0045893">
    <property type="term" value="P:positive regulation of DNA-templated transcription"/>
    <property type="evidence" value="ECO:0007669"/>
    <property type="project" value="EnsemblFungi"/>
</dbReference>
<dbReference type="EMBL" id="LLZZ01000112">
    <property type="protein sequence ID" value="KTB05730.1"/>
    <property type="molecule type" value="Genomic_DNA"/>
</dbReference>
<name>A0A0W0CPY3_CANGB</name>